<keyword evidence="2" id="KW-0282">Flagellum</keyword>
<dbReference type="AlphaFoldDB" id="A0A2Z7BR95"/>
<reference evidence="2 3" key="1">
    <citation type="journal article" date="2015" name="Proc. Natl. Acad. Sci. U.S.A.">
        <title>The resurrection genome of Boea hygrometrica: A blueprint for survival of dehydration.</title>
        <authorList>
            <person name="Xiao L."/>
            <person name="Yang G."/>
            <person name="Zhang L."/>
            <person name="Yang X."/>
            <person name="Zhao S."/>
            <person name="Ji Z."/>
            <person name="Zhou Q."/>
            <person name="Hu M."/>
            <person name="Wang Y."/>
            <person name="Chen M."/>
            <person name="Xu Y."/>
            <person name="Jin H."/>
            <person name="Xiao X."/>
            <person name="Hu G."/>
            <person name="Bao F."/>
            <person name="Hu Y."/>
            <person name="Wan P."/>
            <person name="Li L."/>
            <person name="Deng X."/>
            <person name="Kuang T."/>
            <person name="Xiang C."/>
            <person name="Zhu J.K."/>
            <person name="Oliver M.J."/>
            <person name="He Y."/>
        </authorList>
    </citation>
    <scope>NUCLEOTIDE SEQUENCE [LARGE SCALE GENOMIC DNA]</scope>
    <source>
        <strain evidence="3">cv. XS01</strain>
    </source>
</reference>
<dbReference type="Proteomes" id="UP000250235">
    <property type="component" value="Unassembled WGS sequence"/>
</dbReference>
<proteinExistence type="predicted"/>
<feature type="region of interest" description="Disordered" evidence="1">
    <location>
        <begin position="64"/>
        <end position="114"/>
    </location>
</feature>
<sequence length="114" mass="13189">MQRKNLKIGARKWSIHLCNNLNIHRMLRGYLDGVQAPGSDQFHEDIGTSTVERLDRRLIRSTTRISTPPPVCTRKPTKISWTESPRRDGRNKFRQTAAGDDDGEGRREREEFAE</sequence>
<evidence type="ECO:0000313" key="2">
    <source>
        <dbReference type="EMBL" id="KZV37081.1"/>
    </source>
</evidence>
<evidence type="ECO:0000313" key="3">
    <source>
        <dbReference type="Proteomes" id="UP000250235"/>
    </source>
</evidence>
<accession>A0A2Z7BR95</accession>
<keyword evidence="3" id="KW-1185">Reference proteome</keyword>
<dbReference type="EMBL" id="KV003160">
    <property type="protein sequence ID" value="KZV37081.1"/>
    <property type="molecule type" value="Genomic_DNA"/>
</dbReference>
<gene>
    <name evidence="2" type="ORF">F511_16347</name>
</gene>
<evidence type="ECO:0000256" key="1">
    <source>
        <dbReference type="SAM" id="MobiDB-lite"/>
    </source>
</evidence>
<organism evidence="2 3">
    <name type="scientific">Dorcoceras hygrometricum</name>
    <dbReference type="NCBI Taxonomy" id="472368"/>
    <lineage>
        <taxon>Eukaryota</taxon>
        <taxon>Viridiplantae</taxon>
        <taxon>Streptophyta</taxon>
        <taxon>Embryophyta</taxon>
        <taxon>Tracheophyta</taxon>
        <taxon>Spermatophyta</taxon>
        <taxon>Magnoliopsida</taxon>
        <taxon>eudicotyledons</taxon>
        <taxon>Gunneridae</taxon>
        <taxon>Pentapetalae</taxon>
        <taxon>asterids</taxon>
        <taxon>lamiids</taxon>
        <taxon>Lamiales</taxon>
        <taxon>Gesneriaceae</taxon>
        <taxon>Didymocarpoideae</taxon>
        <taxon>Trichosporeae</taxon>
        <taxon>Loxocarpinae</taxon>
        <taxon>Dorcoceras</taxon>
    </lineage>
</organism>
<feature type="compositionally biased region" description="Basic and acidic residues" evidence="1">
    <location>
        <begin position="104"/>
        <end position="114"/>
    </location>
</feature>
<keyword evidence="2" id="KW-0966">Cell projection</keyword>
<keyword evidence="2" id="KW-0969">Cilium</keyword>
<name>A0A2Z7BR95_9LAMI</name>
<protein>
    <submittedName>
        <fullName evidence="2">Intraflagellar transport protein 140</fullName>
    </submittedName>
</protein>